<evidence type="ECO:0000313" key="7">
    <source>
        <dbReference type="EMBL" id="ATZ29624.1"/>
    </source>
</evidence>
<dbReference type="PROSITE" id="PS51462">
    <property type="entry name" value="NUDIX"/>
    <property type="match status" value="1"/>
</dbReference>
<evidence type="ECO:0000256" key="3">
    <source>
        <dbReference type="ARBA" id="ARBA00022801"/>
    </source>
</evidence>
<gene>
    <name evidence="6" type="ORF">SLAV_00085</name>
    <name evidence="7" type="ORF">SLAV_39305</name>
</gene>
<evidence type="ECO:0000259" key="5">
    <source>
        <dbReference type="PROSITE" id="PS51462"/>
    </source>
</evidence>
<dbReference type="OrthoDB" id="4247482at2"/>
<dbReference type="EMBL" id="CP024985">
    <property type="protein sequence ID" value="ATZ29624.1"/>
    <property type="molecule type" value="Genomic_DNA"/>
</dbReference>
<keyword evidence="3 4" id="KW-0378">Hydrolase</keyword>
<keyword evidence="8" id="KW-1185">Reference proteome</keyword>
<dbReference type="PANTHER" id="PTHR43046:SF14">
    <property type="entry name" value="MUTT_NUDIX FAMILY PROTEIN"/>
    <property type="match status" value="1"/>
</dbReference>
<dbReference type="InterPro" id="IPR015797">
    <property type="entry name" value="NUDIX_hydrolase-like_dom_sf"/>
</dbReference>
<evidence type="ECO:0000256" key="1">
    <source>
        <dbReference type="ARBA" id="ARBA00001946"/>
    </source>
</evidence>
<dbReference type="SUPFAM" id="SSF55811">
    <property type="entry name" value="Nudix"/>
    <property type="match status" value="1"/>
</dbReference>
<comment type="similarity">
    <text evidence="2 4">Belongs to the Nudix hydrolase family.</text>
</comment>
<dbReference type="PRINTS" id="PR00502">
    <property type="entry name" value="NUDIXFAMILY"/>
</dbReference>
<evidence type="ECO:0000313" key="6">
    <source>
        <dbReference type="EMBL" id="ATZ21947.1"/>
    </source>
</evidence>
<sequence>MTDLLPTAEWLASLPQVVAVGAMLVTDEDGLMLLVKANYGSATWQFPGGMLDLGEYPTVCAERELAEETGLTCQAAGLLAVMWHIPKESTGGRAVVQFLFDGGRVPASTSVRLQTSELSEARWVRMAEAMTLLDAKRGAWLEAALAAQRGESVRLVAR</sequence>
<dbReference type="Proteomes" id="UP000231791">
    <property type="component" value="Chromosome"/>
</dbReference>
<dbReference type="PANTHER" id="PTHR43046">
    <property type="entry name" value="GDP-MANNOSE MANNOSYL HYDROLASE"/>
    <property type="match status" value="1"/>
</dbReference>
<organism evidence="6 8">
    <name type="scientific">Streptomyces lavendulae subsp. lavendulae</name>
    <dbReference type="NCBI Taxonomy" id="58340"/>
    <lineage>
        <taxon>Bacteria</taxon>
        <taxon>Bacillati</taxon>
        <taxon>Actinomycetota</taxon>
        <taxon>Actinomycetes</taxon>
        <taxon>Kitasatosporales</taxon>
        <taxon>Streptomycetaceae</taxon>
        <taxon>Streptomyces</taxon>
    </lineage>
</organism>
<dbReference type="KEGG" id="slx:SLAV_00085"/>
<dbReference type="Gene3D" id="3.90.79.10">
    <property type="entry name" value="Nucleoside Triphosphate Pyrophosphohydrolase"/>
    <property type="match status" value="1"/>
</dbReference>
<dbReference type="GO" id="GO:0016787">
    <property type="term" value="F:hydrolase activity"/>
    <property type="evidence" value="ECO:0007669"/>
    <property type="project" value="UniProtKB-KW"/>
</dbReference>
<feature type="domain" description="Nudix hydrolase" evidence="5">
    <location>
        <begin position="15"/>
        <end position="146"/>
    </location>
</feature>
<dbReference type="InterPro" id="IPR020084">
    <property type="entry name" value="NUDIX_hydrolase_CS"/>
</dbReference>
<dbReference type="Pfam" id="PF00293">
    <property type="entry name" value="NUDIX"/>
    <property type="match status" value="1"/>
</dbReference>
<evidence type="ECO:0000313" key="8">
    <source>
        <dbReference type="Proteomes" id="UP000231791"/>
    </source>
</evidence>
<dbReference type="PROSITE" id="PS00893">
    <property type="entry name" value="NUDIX_BOX"/>
    <property type="match status" value="1"/>
</dbReference>
<reference evidence="6 8" key="1">
    <citation type="submission" date="2017-11" db="EMBL/GenBank/DDBJ databases">
        <title>Complete genome sequence of Streptomyces lavendulae subsp. lavendulae CCM 3239 (formerly 'Streptomyces aureofaciens CCM 3239'), the producer of the angucycline-type antibiotic auricin.</title>
        <authorList>
            <person name="Busche T."/>
            <person name="Novakova R."/>
            <person name="Al'Dilaimi A."/>
            <person name="Homerova D."/>
            <person name="Feckova L."/>
            <person name="Rezuchova B."/>
            <person name="Mingyar E."/>
            <person name="Csolleiova D."/>
            <person name="Bekeova C."/>
            <person name="Winkler A."/>
            <person name="Sevcikova B."/>
            <person name="Kalinowski J."/>
            <person name="Kormanec J."/>
            <person name="Ruckert C."/>
        </authorList>
    </citation>
    <scope>NUCLEOTIDE SEQUENCE [LARGE SCALE GENOMIC DNA]</scope>
    <source>
        <strain evidence="6 8">CCM 3239</strain>
    </source>
</reference>
<dbReference type="GeneID" id="49388789"/>
<comment type="cofactor">
    <cofactor evidence="1">
        <name>Mg(2+)</name>
        <dbReference type="ChEBI" id="CHEBI:18420"/>
    </cofactor>
</comment>
<dbReference type="InterPro" id="IPR000086">
    <property type="entry name" value="NUDIX_hydrolase_dom"/>
</dbReference>
<dbReference type="EMBL" id="CP024985">
    <property type="protein sequence ID" value="ATZ21947.1"/>
    <property type="molecule type" value="Genomic_DNA"/>
</dbReference>
<evidence type="ECO:0000256" key="4">
    <source>
        <dbReference type="RuleBase" id="RU003476"/>
    </source>
</evidence>
<protein>
    <submittedName>
        <fullName evidence="6">RNA pyrophosphohydrolase</fullName>
    </submittedName>
</protein>
<name>A0A2K8P5C2_STRLA</name>
<accession>A0A2K8P5C2</accession>
<dbReference type="InterPro" id="IPR020476">
    <property type="entry name" value="Nudix_hydrolase"/>
</dbReference>
<evidence type="ECO:0000256" key="2">
    <source>
        <dbReference type="ARBA" id="ARBA00005582"/>
    </source>
</evidence>
<dbReference type="RefSeq" id="WP_051841421.1">
    <property type="nucleotide sequence ID" value="NZ_BSRP01000094.1"/>
</dbReference>
<dbReference type="KEGG" id="slx:SLAV_39305"/>
<proteinExistence type="inferred from homology"/>
<dbReference type="AlphaFoldDB" id="A0A2K8P5C2"/>